<keyword evidence="2" id="KW-1185">Reference proteome</keyword>
<dbReference type="Proteomes" id="UP000215377">
    <property type="component" value="Unassembled WGS sequence"/>
</dbReference>
<accession>A0A225NCF1</accession>
<dbReference type="InterPro" id="IPR036663">
    <property type="entry name" value="Fumarylacetoacetase_C_sf"/>
</dbReference>
<proteinExistence type="predicted"/>
<evidence type="ECO:0000313" key="1">
    <source>
        <dbReference type="EMBL" id="OWU68339.1"/>
    </source>
</evidence>
<evidence type="ECO:0008006" key="3">
    <source>
        <dbReference type="Google" id="ProtNLM"/>
    </source>
</evidence>
<dbReference type="AlphaFoldDB" id="A0A225NCF1"/>
<dbReference type="Pfam" id="PF11010">
    <property type="entry name" value="DUF2848"/>
    <property type="match status" value="1"/>
</dbReference>
<organism evidence="1 2">
    <name type="scientific">Marinibacterium profundimaris</name>
    <dbReference type="NCBI Taxonomy" id="1679460"/>
    <lineage>
        <taxon>Bacteria</taxon>
        <taxon>Pseudomonadati</taxon>
        <taxon>Pseudomonadota</taxon>
        <taxon>Alphaproteobacteria</taxon>
        <taxon>Rhodobacterales</taxon>
        <taxon>Paracoccaceae</taxon>
        <taxon>Marinibacterium</taxon>
    </lineage>
</organism>
<dbReference type="SUPFAM" id="SSF56529">
    <property type="entry name" value="FAH"/>
    <property type="match status" value="1"/>
</dbReference>
<dbReference type="EMBL" id="AQQR01000022">
    <property type="protein sequence ID" value="OWU68339.1"/>
    <property type="molecule type" value="Genomic_DNA"/>
</dbReference>
<dbReference type="InterPro" id="IPR021269">
    <property type="entry name" value="DUF2848"/>
</dbReference>
<protein>
    <recommendedName>
        <fullName evidence="3">2-keto-4-pentenoate hydratase</fullName>
    </recommendedName>
</protein>
<name>A0A225NCF1_9RHOB</name>
<sequence>MAATTFTVQKQTGASELETTVEQLIIAGWAGRDAGAVEEHIRELEEIGVKRPAHTPTFYRLAPMLLSNAPVMTVTGQEATGEVEAVLIRAGGAFYVGIGSDHTDRKLETLSVTLSKQICAKPVSRDLWPLEEIEDHWDELVLSSTIEVDGKTVSYQEGPLSSLLSPRDLLDRLAQQEIDFADGSAMLCGTVPIKGEIRFAHRMQVRLEDPVLGRALVHEITLAPLPLAD</sequence>
<reference evidence="1 2" key="1">
    <citation type="submission" date="2013-04" db="EMBL/GenBank/DDBJ databases">
        <title>Oceanicola sp. 22II1-22F33 Genome Sequencing.</title>
        <authorList>
            <person name="Lai Q."/>
            <person name="Li G."/>
            <person name="Shao Z."/>
        </authorList>
    </citation>
    <scope>NUCLEOTIDE SEQUENCE [LARGE SCALE GENOMIC DNA]</scope>
    <source>
        <strain evidence="1 2">22II1-22F33</strain>
    </source>
</reference>
<comment type="caution">
    <text evidence="1">The sequence shown here is derived from an EMBL/GenBank/DDBJ whole genome shotgun (WGS) entry which is preliminary data.</text>
</comment>
<dbReference type="RefSeq" id="WP_088652521.1">
    <property type="nucleotide sequence ID" value="NZ_AQQR01000022.1"/>
</dbReference>
<dbReference type="OrthoDB" id="9792678at2"/>
<evidence type="ECO:0000313" key="2">
    <source>
        <dbReference type="Proteomes" id="UP000215377"/>
    </source>
</evidence>
<dbReference type="GO" id="GO:0003824">
    <property type="term" value="F:catalytic activity"/>
    <property type="evidence" value="ECO:0007669"/>
    <property type="project" value="InterPro"/>
</dbReference>
<gene>
    <name evidence="1" type="ORF">ATO3_24475</name>
</gene>